<sequence length="226" mass="24205">MNWSSSEASEGISEVCSQVASNVTQEPSPSLCKGESTISTQNVSLDLSLSLNRESSLGGLSLSSTSESSSRAHASDAPIPSRVFSCNYCHRKFFSSQALGGHQNAHKRERTMAKRAQRMGAFPDAYSMASLPLHGSTLRTLGIKAHASVHQGTMEANEAQGSSRTGRGLLSPMPIYVEDDEDDLFWPGSFSPRVQPGLGLTKSKNSGFLTTPPPPPPQEPDLTLRL</sequence>
<keyword evidence="4" id="KW-0863">Zinc-finger</keyword>
<dbReference type="SUPFAM" id="SSF57667">
    <property type="entry name" value="beta-beta-alpha zinc fingers"/>
    <property type="match status" value="1"/>
</dbReference>
<evidence type="ECO:0000256" key="3">
    <source>
        <dbReference type="ARBA" id="ARBA00023242"/>
    </source>
</evidence>
<feature type="region of interest" description="Disordered" evidence="5">
    <location>
        <begin position="195"/>
        <end position="226"/>
    </location>
</feature>
<evidence type="ECO:0000256" key="4">
    <source>
        <dbReference type="PROSITE-ProRule" id="PRU00042"/>
    </source>
</evidence>
<evidence type="ECO:0000259" key="6">
    <source>
        <dbReference type="PROSITE" id="PS50157"/>
    </source>
</evidence>
<keyword evidence="4" id="KW-0862">Zinc</keyword>
<organism evidence="7">
    <name type="scientific">Anthurium amnicola</name>
    <dbReference type="NCBI Taxonomy" id="1678845"/>
    <lineage>
        <taxon>Eukaryota</taxon>
        <taxon>Viridiplantae</taxon>
        <taxon>Streptophyta</taxon>
        <taxon>Embryophyta</taxon>
        <taxon>Tracheophyta</taxon>
        <taxon>Spermatophyta</taxon>
        <taxon>Magnoliopsida</taxon>
        <taxon>Liliopsida</taxon>
        <taxon>Araceae</taxon>
        <taxon>Pothoideae</taxon>
        <taxon>Potheae</taxon>
        <taxon>Anthurium</taxon>
    </lineage>
</organism>
<evidence type="ECO:0000256" key="5">
    <source>
        <dbReference type="SAM" id="MobiDB-lite"/>
    </source>
</evidence>
<dbReference type="InterPro" id="IPR053266">
    <property type="entry name" value="Zinc_finger_protein_7"/>
</dbReference>
<dbReference type="PANTHER" id="PTHR47593">
    <property type="entry name" value="ZINC FINGER PROTEIN 4-LIKE"/>
    <property type="match status" value="1"/>
</dbReference>
<feature type="domain" description="C2H2-type" evidence="6">
    <location>
        <begin position="84"/>
        <end position="111"/>
    </location>
</feature>
<dbReference type="PANTHER" id="PTHR47593:SF8">
    <property type="entry name" value="OS12G0581900 PROTEIN"/>
    <property type="match status" value="1"/>
</dbReference>
<keyword evidence="2" id="KW-0479">Metal-binding</keyword>
<protein>
    <submittedName>
        <fullName evidence="7">Zinc finger protein 4</fullName>
    </submittedName>
</protein>
<dbReference type="PROSITE" id="PS00028">
    <property type="entry name" value="ZINC_FINGER_C2H2_1"/>
    <property type="match status" value="1"/>
</dbReference>
<proteinExistence type="predicted"/>
<dbReference type="FunFam" id="3.30.160.60:FF:001366">
    <property type="entry name" value="Zinc finger protein 2"/>
    <property type="match status" value="1"/>
</dbReference>
<evidence type="ECO:0000256" key="1">
    <source>
        <dbReference type="ARBA" id="ARBA00004123"/>
    </source>
</evidence>
<dbReference type="GO" id="GO:0005634">
    <property type="term" value="C:nucleus"/>
    <property type="evidence" value="ECO:0007669"/>
    <property type="project" value="UniProtKB-SubCell"/>
</dbReference>
<gene>
    <name evidence="7" type="primary">ZFP4_5</name>
    <name evidence="7" type="ORF">g.102159</name>
</gene>
<dbReference type="PROSITE" id="PS50157">
    <property type="entry name" value="ZINC_FINGER_C2H2_2"/>
    <property type="match status" value="1"/>
</dbReference>
<reference evidence="7" key="1">
    <citation type="submission" date="2015-07" db="EMBL/GenBank/DDBJ databases">
        <title>Transcriptome Assembly of Anthurium amnicola.</title>
        <authorList>
            <person name="Suzuki J."/>
        </authorList>
    </citation>
    <scope>NUCLEOTIDE SEQUENCE</scope>
</reference>
<dbReference type="InterPro" id="IPR036236">
    <property type="entry name" value="Znf_C2H2_sf"/>
</dbReference>
<dbReference type="EMBL" id="GDJX01020617">
    <property type="protein sequence ID" value="JAT47319.1"/>
    <property type="molecule type" value="Transcribed_RNA"/>
</dbReference>
<name>A0A1D1XY43_9ARAE</name>
<evidence type="ECO:0000256" key="2">
    <source>
        <dbReference type="ARBA" id="ARBA00022723"/>
    </source>
</evidence>
<comment type="subcellular location">
    <subcellularLocation>
        <location evidence="1">Nucleus</location>
    </subcellularLocation>
</comment>
<dbReference type="GO" id="GO:0008270">
    <property type="term" value="F:zinc ion binding"/>
    <property type="evidence" value="ECO:0007669"/>
    <property type="project" value="UniProtKB-KW"/>
</dbReference>
<accession>A0A1D1XY43</accession>
<keyword evidence="3" id="KW-0539">Nucleus</keyword>
<dbReference type="Gene3D" id="3.30.160.60">
    <property type="entry name" value="Classic Zinc Finger"/>
    <property type="match status" value="1"/>
</dbReference>
<dbReference type="AlphaFoldDB" id="A0A1D1XY43"/>
<evidence type="ECO:0000313" key="7">
    <source>
        <dbReference type="EMBL" id="JAT47319.1"/>
    </source>
</evidence>
<dbReference type="InterPro" id="IPR013087">
    <property type="entry name" value="Znf_C2H2_type"/>
</dbReference>